<organism evidence="1 2">
    <name type="scientific">Paenibacillus mesotrionivorans</name>
    <dbReference type="NCBI Taxonomy" id="3160968"/>
    <lineage>
        <taxon>Bacteria</taxon>
        <taxon>Bacillati</taxon>
        <taxon>Bacillota</taxon>
        <taxon>Bacilli</taxon>
        <taxon>Bacillales</taxon>
        <taxon>Paenibacillaceae</taxon>
        <taxon>Paenibacillus</taxon>
    </lineage>
</organism>
<evidence type="ECO:0000313" key="2">
    <source>
        <dbReference type="Proteomes" id="UP001631969"/>
    </source>
</evidence>
<sequence>MAYGSSQYGVLGYSLDAENQGGTEPYVPDLLRYLPEYYRVPGGTMVVLQESAAGEIGALRDGISDVLDQYFVGSATWGLSRWEQELALNVDPSKPAERRRKQILAKLRGTGTVTKQMLMETAAAFSGGEVEVLEYPAEYRFVIRFIGFLGIPPNLAEFMKLLNQIKPAHVSYTFEYRYVIWETLKNYRLTWEKAKSMTWNQLKTYGGE</sequence>
<protein>
    <submittedName>
        <fullName evidence="1">Phage tail protein</fullName>
    </submittedName>
</protein>
<comment type="caution">
    <text evidence="1">The sequence shown here is derived from an EMBL/GenBank/DDBJ whole genome shotgun (WGS) entry which is preliminary data.</text>
</comment>
<keyword evidence="2" id="KW-1185">Reference proteome</keyword>
<gene>
    <name evidence="1" type="ORF">ACI1P1_12900</name>
</gene>
<evidence type="ECO:0000313" key="1">
    <source>
        <dbReference type="EMBL" id="MFM9329187.1"/>
    </source>
</evidence>
<dbReference type="EMBL" id="JBJURJ010000007">
    <property type="protein sequence ID" value="MFM9329187.1"/>
    <property type="molecule type" value="Genomic_DNA"/>
</dbReference>
<accession>A0ACC7P4E8</accession>
<dbReference type="Proteomes" id="UP001631969">
    <property type="component" value="Unassembled WGS sequence"/>
</dbReference>
<name>A0ACC7P4E8_9BACL</name>
<reference evidence="1" key="1">
    <citation type="submission" date="2024-12" db="EMBL/GenBank/DDBJ databases">
        <authorList>
            <person name="Wu N."/>
        </authorList>
    </citation>
    <scope>NUCLEOTIDE SEQUENCE</scope>
    <source>
        <strain evidence="1">P15</strain>
    </source>
</reference>
<proteinExistence type="predicted"/>